<accession>A0ACB6S722</accession>
<dbReference type="Proteomes" id="UP000799754">
    <property type="component" value="Unassembled WGS sequence"/>
</dbReference>
<proteinExistence type="predicted"/>
<dbReference type="EMBL" id="MU006708">
    <property type="protein sequence ID" value="KAF2629854.1"/>
    <property type="molecule type" value="Genomic_DNA"/>
</dbReference>
<evidence type="ECO:0000313" key="1">
    <source>
        <dbReference type="EMBL" id="KAF2629854.1"/>
    </source>
</evidence>
<name>A0ACB6S722_9PLEO</name>
<sequence length="243" mass="27491">MSPSFLVQLAKLPNVEWLRERGVVRAFIAAHNQPNQFAEKSTFHIAALRAGVKYVTTVAYYPRSHWAIETMLGSPEFTSLQWTPLQPNIFMWHYLSPAVELVKKVRDGGKQVPLRLFVGADAPVGIIDPDEVGFFAALILLQEDISVHNKRKYVLNGSEDITGSQLVKMVEDHIDAKVEDVKFKDFLFLQDMVAAMPHESKNVSLSLECAAESVWVGMTSAKTTSTEELNLQRRRRRLLNILR</sequence>
<comment type="caution">
    <text evidence="1">The sequence shown here is derived from an EMBL/GenBank/DDBJ whole genome shotgun (WGS) entry which is preliminary data.</text>
</comment>
<reference evidence="1" key="1">
    <citation type="journal article" date="2020" name="Stud. Mycol.">
        <title>101 Dothideomycetes genomes: a test case for predicting lifestyles and emergence of pathogens.</title>
        <authorList>
            <person name="Haridas S."/>
            <person name="Albert R."/>
            <person name="Binder M."/>
            <person name="Bloem J."/>
            <person name="Labutti K."/>
            <person name="Salamov A."/>
            <person name="Andreopoulos B."/>
            <person name="Baker S."/>
            <person name="Barry K."/>
            <person name="Bills G."/>
            <person name="Bluhm B."/>
            <person name="Cannon C."/>
            <person name="Castanera R."/>
            <person name="Culley D."/>
            <person name="Daum C."/>
            <person name="Ezra D."/>
            <person name="Gonzalez J."/>
            <person name="Henrissat B."/>
            <person name="Kuo A."/>
            <person name="Liang C."/>
            <person name="Lipzen A."/>
            <person name="Lutzoni F."/>
            <person name="Magnuson J."/>
            <person name="Mondo S."/>
            <person name="Nolan M."/>
            <person name="Ohm R."/>
            <person name="Pangilinan J."/>
            <person name="Park H.-J."/>
            <person name="Ramirez L."/>
            <person name="Alfaro M."/>
            <person name="Sun H."/>
            <person name="Tritt A."/>
            <person name="Yoshinaga Y."/>
            <person name="Zwiers L.-H."/>
            <person name="Turgeon B."/>
            <person name="Goodwin S."/>
            <person name="Spatafora J."/>
            <person name="Crous P."/>
            <person name="Grigoriev I."/>
        </authorList>
    </citation>
    <scope>NUCLEOTIDE SEQUENCE</scope>
    <source>
        <strain evidence="1">CBS 525.71</strain>
    </source>
</reference>
<keyword evidence="2" id="KW-1185">Reference proteome</keyword>
<organism evidence="1 2">
    <name type="scientific">Macroventuria anomochaeta</name>
    <dbReference type="NCBI Taxonomy" id="301207"/>
    <lineage>
        <taxon>Eukaryota</taxon>
        <taxon>Fungi</taxon>
        <taxon>Dikarya</taxon>
        <taxon>Ascomycota</taxon>
        <taxon>Pezizomycotina</taxon>
        <taxon>Dothideomycetes</taxon>
        <taxon>Pleosporomycetidae</taxon>
        <taxon>Pleosporales</taxon>
        <taxon>Pleosporineae</taxon>
        <taxon>Didymellaceae</taxon>
        <taxon>Macroventuria</taxon>
    </lineage>
</organism>
<evidence type="ECO:0000313" key="2">
    <source>
        <dbReference type="Proteomes" id="UP000799754"/>
    </source>
</evidence>
<gene>
    <name evidence="1" type="ORF">BU25DRAFT_429541</name>
</gene>
<protein>
    <submittedName>
        <fullName evidence="1">Uncharacterized protein</fullName>
    </submittedName>
</protein>